<dbReference type="PANTHER" id="PTHR43877">
    <property type="entry name" value="AMINOALKYLPHOSPHONATE N-ACETYLTRANSFERASE-RELATED-RELATED"/>
    <property type="match status" value="1"/>
</dbReference>
<dbReference type="CDD" id="cd04301">
    <property type="entry name" value="NAT_SF"/>
    <property type="match status" value="1"/>
</dbReference>
<dbReference type="GO" id="GO:0016746">
    <property type="term" value="F:acyltransferase activity"/>
    <property type="evidence" value="ECO:0007669"/>
    <property type="project" value="UniProtKB-KW"/>
</dbReference>
<keyword evidence="1 4" id="KW-0808">Transferase</keyword>
<gene>
    <name evidence="4" type="ORF">ACFP3H_08620</name>
</gene>
<accession>A0ABW1JQ70</accession>
<evidence type="ECO:0000256" key="2">
    <source>
        <dbReference type="ARBA" id="ARBA00023315"/>
    </source>
</evidence>
<dbReference type="EMBL" id="JBHSQN010000003">
    <property type="protein sequence ID" value="MFC6011112.1"/>
    <property type="molecule type" value="Genomic_DNA"/>
</dbReference>
<evidence type="ECO:0000256" key="1">
    <source>
        <dbReference type="ARBA" id="ARBA00022679"/>
    </source>
</evidence>
<reference evidence="5" key="1">
    <citation type="journal article" date="2019" name="Int. J. Syst. Evol. Microbiol.">
        <title>The Global Catalogue of Microorganisms (GCM) 10K type strain sequencing project: providing services to taxonomists for standard genome sequencing and annotation.</title>
        <authorList>
            <consortium name="The Broad Institute Genomics Platform"/>
            <consortium name="The Broad Institute Genome Sequencing Center for Infectious Disease"/>
            <person name="Wu L."/>
            <person name="Ma J."/>
        </authorList>
    </citation>
    <scope>NUCLEOTIDE SEQUENCE [LARGE SCALE GENOMIC DNA]</scope>
    <source>
        <strain evidence="5">CCUG 36956</strain>
    </source>
</reference>
<comment type="caution">
    <text evidence="4">The sequence shown here is derived from an EMBL/GenBank/DDBJ whole genome shotgun (WGS) entry which is preliminary data.</text>
</comment>
<evidence type="ECO:0000313" key="4">
    <source>
        <dbReference type="EMBL" id="MFC6011112.1"/>
    </source>
</evidence>
<dbReference type="Gene3D" id="3.40.630.30">
    <property type="match status" value="1"/>
</dbReference>
<keyword evidence="2 4" id="KW-0012">Acyltransferase</keyword>
<name>A0ABW1JQ70_9NOCA</name>
<dbReference type="Pfam" id="PF00583">
    <property type="entry name" value="Acetyltransf_1"/>
    <property type="match status" value="1"/>
</dbReference>
<dbReference type="InterPro" id="IPR016181">
    <property type="entry name" value="Acyl_CoA_acyltransferase"/>
</dbReference>
<organism evidence="4 5">
    <name type="scientific">Nocardia lasii</name>
    <dbReference type="NCBI Taxonomy" id="1616107"/>
    <lineage>
        <taxon>Bacteria</taxon>
        <taxon>Bacillati</taxon>
        <taxon>Actinomycetota</taxon>
        <taxon>Actinomycetes</taxon>
        <taxon>Mycobacteriales</taxon>
        <taxon>Nocardiaceae</taxon>
        <taxon>Nocardia</taxon>
    </lineage>
</organism>
<proteinExistence type="predicted"/>
<sequence length="160" mass="17624">MIIEPLSIPRIAEVIALTNTGAPHLLPRTRSDYWAYATLFSTTCPVAMIDQRVVGSVIAFRSQDDPDDIYIQDVITHPDYRRRGITRTLIDTVAGRGVEWGCRRLYLTSEPDNVSAHAAWTALGFTNAAGDYEVGGISVITDYKGPGRSRAVYELPLDPA</sequence>
<evidence type="ECO:0000313" key="5">
    <source>
        <dbReference type="Proteomes" id="UP001596223"/>
    </source>
</evidence>
<protein>
    <submittedName>
        <fullName evidence="4">GNAT family N-acetyltransferase</fullName>
        <ecNumber evidence="4">2.3.-.-</ecNumber>
    </submittedName>
</protein>
<evidence type="ECO:0000259" key="3">
    <source>
        <dbReference type="PROSITE" id="PS51186"/>
    </source>
</evidence>
<dbReference type="PROSITE" id="PS51186">
    <property type="entry name" value="GNAT"/>
    <property type="match status" value="1"/>
</dbReference>
<dbReference type="EC" id="2.3.-.-" evidence="4"/>
<keyword evidence="5" id="KW-1185">Reference proteome</keyword>
<dbReference type="InterPro" id="IPR050832">
    <property type="entry name" value="Bact_Acetyltransf"/>
</dbReference>
<dbReference type="InterPro" id="IPR000182">
    <property type="entry name" value="GNAT_dom"/>
</dbReference>
<dbReference type="SUPFAM" id="SSF55729">
    <property type="entry name" value="Acyl-CoA N-acyltransferases (Nat)"/>
    <property type="match status" value="1"/>
</dbReference>
<dbReference type="RefSeq" id="WP_378602140.1">
    <property type="nucleotide sequence ID" value="NZ_JBHSQN010000003.1"/>
</dbReference>
<feature type="domain" description="N-acetyltransferase" evidence="3">
    <location>
        <begin position="1"/>
        <end position="146"/>
    </location>
</feature>
<dbReference type="Proteomes" id="UP001596223">
    <property type="component" value="Unassembled WGS sequence"/>
</dbReference>